<sequence length="346" mass="37966">MGPPTAWMRFRHTFGRALRETGQAMDRLGIRTQELFLQDRRYGDDDPFIYDDFMSRHRQQMPLLKYGRPLISPDVAYLAPCSTMIGSVRIGAGSSVWYKAVLRADECSNGSSFAKSPEEEAKVWELDVNRFTDYRIKDGDKIGGGIFIGDNTNVQDGAIITSRVGHTIIGDGVTIGHLAQIHSAKIEDHCLIGMGSVIQEGCEIESESFIAAGAVLPAKTVVKAGELWAGVPAKKLRDLTAEQREKLHYQADEYVKVAKNQSGVMELGGNMPGDWATKLSLSLGKQPAIEDPSQSDDPVVAIGDGSSSVSLPIPKRDPQTRRRAGSLTRLTGRRTRSPRKPKSLQK</sequence>
<dbReference type="Gene3D" id="2.160.10.10">
    <property type="entry name" value="Hexapeptide repeat proteins"/>
    <property type="match status" value="1"/>
</dbReference>
<dbReference type="SUPFAM" id="SSF51161">
    <property type="entry name" value="Trimeric LpxA-like enzymes"/>
    <property type="match status" value="1"/>
</dbReference>
<dbReference type="InterPro" id="IPR050484">
    <property type="entry name" value="Transf_Hexapept/Carb_Anhydrase"/>
</dbReference>
<dbReference type="InterPro" id="IPR047324">
    <property type="entry name" value="LbH_gamma_CA-like"/>
</dbReference>
<comment type="caution">
    <text evidence="2">The sequence shown here is derived from an EMBL/GenBank/DDBJ whole genome shotgun (WGS) entry which is preliminary data.</text>
</comment>
<dbReference type="InterPro" id="IPR001451">
    <property type="entry name" value="Hexapep"/>
</dbReference>
<proteinExistence type="predicted"/>
<dbReference type="Proteomes" id="UP001153069">
    <property type="component" value="Unassembled WGS sequence"/>
</dbReference>
<protein>
    <submittedName>
        <fullName evidence="2">Gamma carbonic anhydrase</fullName>
    </submittedName>
</protein>
<dbReference type="Pfam" id="PF00132">
    <property type="entry name" value="Hexapep"/>
    <property type="match status" value="1"/>
</dbReference>
<dbReference type="InterPro" id="IPR011004">
    <property type="entry name" value="Trimer_LpxA-like_sf"/>
</dbReference>
<organism evidence="2 3">
    <name type="scientific">Seminavis robusta</name>
    <dbReference type="NCBI Taxonomy" id="568900"/>
    <lineage>
        <taxon>Eukaryota</taxon>
        <taxon>Sar</taxon>
        <taxon>Stramenopiles</taxon>
        <taxon>Ochrophyta</taxon>
        <taxon>Bacillariophyta</taxon>
        <taxon>Bacillariophyceae</taxon>
        <taxon>Bacillariophycidae</taxon>
        <taxon>Naviculales</taxon>
        <taxon>Naviculaceae</taxon>
        <taxon>Seminavis</taxon>
    </lineage>
</organism>
<dbReference type="PANTHER" id="PTHR13061:SF29">
    <property type="entry name" value="GAMMA CARBONIC ANHYDRASE-LIKE 1, MITOCHONDRIAL-RELATED"/>
    <property type="match status" value="1"/>
</dbReference>
<dbReference type="OrthoDB" id="25818at2759"/>
<keyword evidence="3" id="KW-1185">Reference proteome</keyword>
<dbReference type="PANTHER" id="PTHR13061">
    <property type="entry name" value="DYNACTIN SUBUNIT P25"/>
    <property type="match status" value="1"/>
</dbReference>
<feature type="compositionally biased region" description="Basic residues" evidence="1">
    <location>
        <begin position="331"/>
        <end position="346"/>
    </location>
</feature>
<gene>
    <name evidence="2" type="ORF">SEMRO_49_G028820.1</name>
</gene>
<evidence type="ECO:0000256" key="1">
    <source>
        <dbReference type="SAM" id="MobiDB-lite"/>
    </source>
</evidence>
<dbReference type="EMBL" id="CAICTM010000049">
    <property type="protein sequence ID" value="CAB9498963.1"/>
    <property type="molecule type" value="Genomic_DNA"/>
</dbReference>
<dbReference type="AlphaFoldDB" id="A0A9N8D9P1"/>
<accession>A0A9N8D9P1</accession>
<reference evidence="2" key="1">
    <citation type="submission" date="2020-06" db="EMBL/GenBank/DDBJ databases">
        <authorList>
            <consortium name="Plant Systems Biology data submission"/>
        </authorList>
    </citation>
    <scope>NUCLEOTIDE SEQUENCE</scope>
    <source>
        <strain evidence="2">D6</strain>
    </source>
</reference>
<feature type="region of interest" description="Disordered" evidence="1">
    <location>
        <begin position="286"/>
        <end position="346"/>
    </location>
</feature>
<name>A0A9N8D9P1_9STRA</name>
<evidence type="ECO:0000313" key="3">
    <source>
        <dbReference type="Proteomes" id="UP001153069"/>
    </source>
</evidence>
<evidence type="ECO:0000313" key="2">
    <source>
        <dbReference type="EMBL" id="CAB9498963.1"/>
    </source>
</evidence>
<dbReference type="CDD" id="cd04645">
    <property type="entry name" value="LbH_gamma_CA_like"/>
    <property type="match status" value="1"/>
</dbReference>